<protein>
    <submittedName>
        <fullName evidence="4">Oxidoreductase, FAD/FMN-binding protein</fullName>
    </submittedName>
</protein>
<dbReference type="STRING" id="585531.HMPREF0063_12733"/>
<reference evidence="4" key="1">
    <citation type="submission" date="2010-08" db="EMBL/GenBank/DDBJ databases">
        <authorList>
            <person name="Muzny D."/>
            <person name="Qin X."/>
            <person name="Buhay C."/>
            <person name="Dugan-Rocha S."/>
            <person name="Ding Y."/>
            <person name="Chen G."/>
            <person name="Hawes A."/>
            <person name="Holder M."/>
            <person name="Jhangiani S."/>
            <person name="Johnson A."/>
            <person name="Khan Z."/>
            <person name="Li Z."/>
            <person name="Liu W."/>
            <person name="Liu X."/>
            <person name="Perez L."/>
            <person name="Shen H."/>
            <person name="Wang Q."/>
            <person name="Watt J."/>
            <person name="Xi L."/>
            <person name="Xin Y."/>
            <person name="Zhou J."/>
            <person name="Deng J."/>
            <person name="Jiang H."/>
            <person name="Liu Y."/>
            <person name="Qu J."/>
            <person name="Song X.-Z."/>
            <person name="Zhang L."/>
            <person name="Villasana D."/>
            <person name="Johnson A."/>
            <person name="Liu J."/>
            <person name="Liyanage D."/>
            <person name="Lorensuhewa L."/>
            <person name="Robinson T."/>
            <person name="Song A."/>
            <person name="Song B.-B."/>
            <person name="Dinh H."/>
            <person name="Thornton R."/>
            <person name="Coyle M."/>
            <person name="Francisco L."/>
            <person name="Jackson L."/>
            <person name="Javaid M."/>
            <person name="Korchina V."/>
            <person name="Kovar C."/>
            <person name="Mata R."/>
            <person name="Mathew T."/>
            <person name="Ngo R."/>
            <person name="Nguyen L."/>
            <person name="Nguyen N."/>
            <person name="Okwuonu G."/>
            <person name="Ongeri F."/>
            <person name="Pham C."/>
            <person name="Simmons D."/>
            <person name="Wilczek-Boney K."/>
            <person name="Hale W."/>
            <person name="Jakkamsetti A."/>
            <person name="Pham P."/>
            <person name="Ruth R."/>
            <person name="San Lucas F."/>
            <person name="Warren J."/>
            <person name="Zhang J."/>
            <person name="Zhao Z."/>
            <person name="Zhou C."/>
            <person name="Zhu D."/>
            <person name="Lee S."/>
            <person name="Bess C."/>
            <person name="Blankenburg K."/>
            <person name="Forbes L."/>
            <person name="Fu Q."/>
            <person name="Gubbala S."/>
            <person name="Hirani K."/>
            <person name="Jayaseelan J.C."/>
            <person name="Lara F."/>
            <person name="Munidasa M."/>
            <person name="Palculict T."/>
            <person name="Patil S."/>
            <person name="Pu L.-L."/>
            <person name="Saada N."/>
            <person name="Tang L."/>
            <person name="Weissenberger G."/>
            <person name="Zhu Y."/>
            <person name="Hemphill L."/>
            <person name="Shang Y."/>
            <person name="Youmans B."/>
            <person name="Ayvaz T."/>
            <person name="Ross M."/>
            <person name="Santibanez J."/>
            <person name="Aqrawi P."/>
            <person name="Gross S."/>
            <person name="Joshi V."/>
            <person name="Fowler G."/>
            <person name="Nazareth L."/>
            <person name="Reid J."/>
            <person name="Worley K."/>
            <person name="Petrosino J."/>
            <person name="Highlander S."/>
            <person name="Gibbs R."/>
        </authorList>
    </citation>
    <scope>NUCLEOTIDE SEQUENCE [LARGE SCALE GENOMIC DNA]</scope>
    <source>
        <strain evidence="4">DSM 15272</strain>
    </source>
</reference>
<dbReference type="Proteomes" id="UP000003111">
    <property type="component" value="Unassembled WGS sequence"/>
</dbReference>
<dbReference type="InterPro" id="IPR013785">
    <property type="entry name" value="Aldolase_TIM"/>
</dbReference>
<dbReference type="eggNOG" id="COG1902">
    <property type="taxonomic scope" value="Bacteria"/>
</dbReference>
<dbReference type="CDD" id="cd04733">
    <property type="entry name" value="OYE_like_2_FMN"/>
    <property type="match status" value="1"/>
</dbReference>
<dbReference type="Pfam" id="PF00724">
    <property type="entry name" value="Oxidored_FMN"/>
    <property type="match status" value="1"/>
</dbReference>
<dbReference type="EMBL" id="ACLF03000011">
    <property type="protein sequence ID" value="EFQ82209.1"/>
    <property type="molecule type" value="Genomic_DNA"/>
</dbReference>
<dbReference type="GO" id="GO:0010181">
    <property type="term" value="F:FMN binding"/>
    <property type="evidence" value="ECO:0007669"/>
    <property type="project" value="InterPro"/>
</dbReference>
<dbReference type="InterPro" id="IPR051799">
    <property type="entry name" value="NADH_flavin_oxidoreductase"/>
</dbReference>
<evidence type="ECO:0000313" key="4">
    <source>
        <dbReference type="EMBL" id="EFQ82209.1"/>
    </source>
</evidence>
<dbReference type="HOGENOM" id="CLU_012153_6_2_11"/>
<dbReference type="PANTHER" id="PTHR43656:SF2">
    <property type="entry name" value="BINDING OXIDOREDUCTASE, PUTATIVE (AFU_ORTHOLOGUE AFUA_2G08260)-RELATED"/>
    <property type="match status" value="1"/>
</dbReference>
<keyword evidence="5" id="KW-1185">Reference proteome</keyword>
<dbReference type="Gene3D" id="3.20.20.70">
    <property type="entry name" value="Aldolase class I"/>
    <property type="match status" value="1"/>
</dbReference>
<gene>
    <name evidence="4" type="ORF">HMPREF0063_12733</name>
</gene>
<dbReference type="InterPro" id="IPR001155">
    <property type="entry name" value="OxRdtase_FMN_N"/>
</dbReference>
<keyword evidence="1" id="KW-0285">Flavoprotein</keyword>
<evidence type="ECO:0000256" key="2">
    <source>
        <dbReference type="ARBA" id="ARBA00023002"/>
    </source>
</evidence>
<dbReference type="OrthoDB" id="3169239at2"/>
<proteinExistence type="predicted"/>
<dbReference type="SUPFAM" id="SSF51395">
    <property type="entry name" value="FMN-linked oxidoreductases"/>
    <property type="match status" value="1"/>
</dbReference>
<evidence type="ECO:0000313" key="5">
    <source>
        <dbReference type="Proteomes" id="UP000003111"/>
    </source>
</evidence>
<feature type="domain" description="NADH:flavin oxidoreductase/NADH oxidase N-terminal" evidence="3">
    <location>
        <begin position="19"/>
        <end position="334"/>
    </location>
</feature>
<sequence>MPTSRTLGDTVTLPCGQLLPNRLMKSALSEALGAPDGAPTTKLERLYSRWSVGGYGLVVTGNVMVDRHHLGEPGNVVVEDDRHLDLLAHWAKGFADGGTPLWMQINHPGRQAQALASRHRPVAPSAIASNVPGFVRPRALESDEIEGIVERYATTAAVAEAAGFDGVQIHGAHGYLVTQFLSPLSNRRDDDWGGDPERRRRFVLEVVRAVRRRVAPGFAVGIKLNSADFQRGGFTEEESREVVRALVAEGIDLIEVSGGSYEQPAMMGSAVRESTRAREAYFLEYARDVRSIADGVPIAVTGGFRTRAAMDSAVAAEDCDLVGLGRGTCTTPDAARDLLVGGVERIEVQSVRFGGRRVLDKVTDLRALDGALDLQWHTDQLHRMGAGREPDTGRAWWRTVGSMLARTGVGSLKQKRG</sequence>
<evidence type="ECO:0000256" key="1">
    <source>
        <dbReference type="ARBA" id="ARBA00022630"/>
    </source>
</evidence>
<name>E2SFC4_9ACTN</name>
<keyword evidence="2" id="KW-0560">Oxidoreductase</keyword>
<organism evidence="4 5">
    <name type="scientific">Aeromicrobium marinum DSM 15272</name>
    <dbReference type="NCBI Taxonomy" id="585531"/>
    <lineage>
        <taxon>Bacteria</taxon>
        <taxon>Bacillati</taxon>
        <taxon>Actinomycetota</taxon>
        <taxon>Actinomycetes</taxon>
        <taxon>Propionibacteriales</taxon>
        <taxon>Nocardioidaceae</taxon>
        <taxon>Aeromicrobium</taxon>
    </lineage>
</organism>
<evidence type="ECO:0000259" key="3">
    <source>
        <dbReference type="Pfam" id="PF00724"/>
    </source>
</evidence>
<comment type="caution">
    <text evidence="4">The sequence shown here is derived from an EMBL/GenBank/DDBJ whole genome shotgun (WGS) entry which is preliminary data.</text>
</comment>
<dbReference type="GO" id="GO:0016491">
    <property type="term" value="F:oxidoreductase activity"/>
    <property type="evidence" value="ECO:0007669"/>
    <property type="project" value="UniProtKB-KW"/>
</dbReference>
<dbReference type="PANTHER" id="PTHR43656">
    <property type="entry name" value="BINDING OXIDOREDUCTASE, PUTATIVE (AFU_ORTHOLOGUE AFUA_2G08260)-RELATED"/>
    <property type="match status" value="1"/>
</dbReference>
<dbReference type="RefSeq" id="WP_007079572.1">
    <property type="nucleotide sequence ID" value="NZ_CM001024.1"/>
</dbReference>
<dbReference type="AlphaFoldDB" id="E2SFC4"/>
<accession>E2SFC4</accession>